<comment type="subunit">
    <text evidence="4">Monomer.</text>
</comment>
<feature type="domain" description="Glycoside hydrolase family 2 immunoglobulin-like beta-sandwich" evidence="9">
    <location>
        <begin position="201"/>
        <end position="300"/>
    </location>
</feature>
<dbReference type="GO" id="GO:0004565">
    <property type="term" value="F:beta-galactosidase activity"/>
    <property type="evidence" value="ECO:0007669"/>
    <property type="project" value="UniProtKB-EC"/>
</dbReference>
<dbReference type="InterPro" id="IPR017853">
    <property type="entry name" value="GH"/>
</dbReference>
<evidence type="ECO:0000256" key="2">
    <source>
        <dbReference type="ARBA" id="ARBA00001913"/>
    </source>
</evidence>
<comment type="catalytic activity">
    <reaction evidence="1">
        <text>Hydrolysis of terminal non-reducing beta-D-galactose residues in beta-D-galactosides.</text>
        <dbReference type="EC" id="3.2.1.23"/>
    </reaction>
</comment>
<feature type="domain" description="Glycoside hydrolase family 2 catalytic" evidence="10">
    <location>
        <begin position="308"/>
        <end position="425"/>
    </location>
</feature>
<dbReference type="STRING" id="332977.SAMN05421740_102553"/>
<dbReference type="InterPro" id="IPR006104">
    <property type="entry name" value="Glyco_hydro_2_N"/>
</dbReference>
<dbReference type="InterPro" id="IPR006101">
    <property type="entry name" value="Glyco_hydro_2"/>
</dbReference>
<accession>A0A1H7JGR6</accession>
<dbReference type="Proteomes" id="UP000198916">
    <property type="component" value="Unassembled WGS sequence"/>
</dbReference>
<gene>
    <name evidence="12" type="ORF">SAMN05421740_102553</name>
</gene>
<sequence length="941" mass="106712">MSIILFRKMRGILAVFFFFPAIISFAQDSPRGTEVKYLSGIDKDHRVDWEFKIDKGRRSGEWTTIPVPSNWELEGFGVYNYGHDWRDSLPKSDATGYYKHRFSVPATWKGKAIEIVFEGAMTDAEVKINGKSAGVTHQGGFYRFKYDITGLLKIGQENLLEVTVKNVSANESINQAERDADFWVFGGIYRPVYLEAKPKEHIDRVAVDAKADGTFSVDVYLANIQKSNSVEAQVFSLDGQPLGNAFQAGVAGKEDKYTLKQQFTQPKLWSPEFPNLYVVEVKLKDESGEVHTVKERFGFRTVALRPKDGFYVNGKKIKFKGVNRHSFWPNSGRTLSKALSVLDVNLMKDMNMNAVRMSHYPPDQHFLDVCDSLGLFVIDELTGWQSAYDTEAGRKLVKELIIRDVNHPAVILWANGNEGGNNYDLLPDYPVYDPQARTVIQPWNTLGETNTFHYPDLDYVSDVLANGDKIYFPTEVMHGLYDGGHGAGLEDFWNVMQRSPLSAGGFLWVFSDEGVVRTDEGGRIDVRGTYAPDGILGPYREKEASYYTIKEIWSPIFIDQQYITPQFDGTLKVGNRFQFTNLNECKLQWSLVAFPKPNDERTDSTILHQGEVRLPSLEPGLSSYIHIDLPAGWEGSDALYLTATDPHGRHIFTWTWPIKTASQFAAAIVDTTSAQIANAREDEQYIYMEANGVEVKFNKTNGLIEGVKNRLSSISFGNGPRLTTENSKFKAISHHQAGNKHIVVVDYEGPISKLSYSMLGNGWLKLDYTYALFGDYDYMGITFSYPEEKVKGVTWLGKGPYRVWKNRMKGPQFAVHQKEYNNTVTGIDWNYPEFKGYHDRMFWAVIDNEEYPITIVSETDHIFLRLFTPKPTGSKNVDPIFPEGDISFMDAISPIGTKFQTSDQLSPQGKKNQFRNRRDRQRLWGATLYFDFGAGAVRDSQ</sequence>
<feature type="domain" description="Glycosyl hydrolases family 2 sugar binding" evidence="11">
    <location>
        <begin position="61"/>
        <end position="198"/>
    </location>
</feature>
<dbReference type="Gene3D" id="3.20.20.80">
    <property type="entry name" value="Glycosidases"/>
    <property type="match status" value="1"/>
</dbReference>
<dbReference type="InterPro" id="IPR014718">
    <property type="entry name" value="GH-type_carb-bd"/>
</dbReference>
<evidence type="ECO:0000256" key="3">
    <source>
        <dbReference type="ARBA" id="ARBA00007401"/>
    </source>
</evidence>
<evidence type="ECO:0000259" key="9">
    <source>
        <dbReference type="Pfam" id="PF00703"/>
    </source>
</evidence>
<evidence type="ECO:0000256" key="4">
    <source>
        <dbReference type="ARBA" id="ARBA00011245"/>
    </source>
</evidence>
<dbReference type="PRINTS" id="PR00132">
    <property type="entry name" value="GLHYDRLASE2"/>
</dbReference>
<dbReference type="SUPFAM" id="SSF51445">
    <property type="entry name" value="(Trans)glycosidases"/>
    <property type="match status" value="1"/>
</dbReference>
<dbReference type="SUPFAM" id="SSF49785">
    <property type="entry name" value="Galactose-binding domain-like"/>
    <property type="match status" value="1"/>
</dbReference>
<dbReference type="Pfam" id="PF02836">
    <property type="entry name" value="Glyco_hydro_2_C"/>
    <property type="match status" value="1"/>
</dbReference>
<dbReference type="InterPro" id="IPR006103">
    <property type="entry name" value="Glyco_hydro_2_cat"/>
</dbReference>
<reference evidence="13" key="1">
    <citation type="submission" date="2016-10" db="EMBL/GenBank/DDBJ databases">
        <authorList>
            <person name="Varghese N."/>
            <person name="Submissions S."/>
        </authorList>
    </citation>
    <scope>NUCLEOTIDE SEQUENCE [LARGE SCALE GENOMIC DNA]</scope>
    <source>
        <strain evidence="13">Jip14</strain>
    </source>
</reference>
<evidence type="ECO:0000259" key="10">
    <source>
        <dbReference type="Pfam" id="PF02836"/>
    </source>
</evidence>
<evidence type="ECO:0000256" key="5">
    <source>
        <dbReference type="ARBA" id="ARBA00012756"/>
    </source>
</evidence>
<dbReference type="InterPro" id="IPR036156">
    <property type="entry name" value="Beta-gal/glucu_dom_sf"/>
</dbReference>
<evidence type="ECO:0000256" key="6">
    <source>
        <dbReference type="ARBA" id="ARBA00022801"/>
    </source>
</evidence>
<dbReference type="Gene3D" id="2.70.98.10">
    <property type="match status" value="1"/>
</dbReference>
<evidence type="ECO:0000259" key="11">
    <source>
        <dbReference type="Pfam" id="PF02837"/>
    </source>
</evidence>
<evidence type="ECO:0000256" key="7">
    <source>
        <dbReference type="ARBA" id="ARBA00022837"/>
    </source>
</evidence>
<dbReference type="OrthoDB" id="9801077at2"/>
<dbReference type="GO" id="GO:0009341">
    <property type="term" value="C:beta-galactosidase complex"/>
    <property type="evidence" value="ECO:0007669"/>
    <property type="project" value="TreeGrafter"/>
</dbReference>
<dbReference type="Pfam" id="PF00703">
    <property type="entry name" value="Glyco_hydro_2"/>
    <property type="match status" value="1"/>
</dbReference>
<evidence type="ECO:0000313" key="12">
    <source>
        <dbReference type="EMBL" id="SEK73733.1"/>
    </source>
</evidence>
<dbReference type="GO" id="GO:0005990">
    <property type="term" value="P:lactose catabolic process"/>
    <property type="evidence" value="ECO:0007669"/>
    <property type="project" value="TreeGrafter"/>
</dbReference>
<dbReference type="GO" id="GO:0030246">
    <property type="term" value="F:carbohydrate binding"/>
    <property type="evidence" value="ECO:0007669"/>
    <property type="project" value="InterPro"/>
</dbReference>
<keyword evidence="8" id="KW-0326">Glycosidase</keyword>
<dbReference type="PANTHER" id="PTHR46323">
    <property type="entry name" value="BETA-GALACTOSIDASE"/>
    <property type="match status" value="1"/>
</dbReference>
<dbReference type="Gene3D" id="2.60.120.260">
    <property type="entry name" value="Galactose-binding domain-like"/>
    <property type="match status" value="1"/>
</dbReference>
<dbReference type="PANTHER" id="PTHR46323:SF2">
    <property type="entry name" value="BETA-GALACTOSIDASE"/>
    <property type="match status" value="1"/>
</dbReference>
<evidence type="ECO:0000313" key="13">
    <source>
        <dbReference type="Proteomes" id="UP000198916"/>
    </source>
</evidence>
<name>A0A1H7JGR6_9SPHI</name>
<dbReference type="InterPro" id="IPR006102">
    <property type="entry name" value="Ig-like_GH2"/>
</dbReference>
<dbReference type="InterPro" id="IPR011013">
    <property type="entry name" value="Gal_mutarotase_sf_dom"/>
</dbReference>
<dbReference type="EC" id="3.2.1.23" evidence="5"/>
<dbReference type="InterPro" id="IPR050347">
    <property type="entry name" value="Bact_Beta-galactosidase"/>
</dbReference>
<dbReference type="Pfam" id="PF02837">
    <property type="entry name" value="Glyco_hydro_2_N"/>
    <property type="match status" value="1"/>
</dbReference>
<comment type="similarity">
    <text evidence="3">Belongs to the glycosyl hydrolase 2 family.</text>
</comment>
<keyword evidence="7" id="KW-0106">Calcium</keyword>
<dbReference type="AlphaFoldDB" id="A0A1H7JGR6"/>
<dbReference type="EMBL" id="FNZR01000002">
    <property type="protein sequence ID" value="SEK73733.1"/>
    <property type="molecule type" value="Genomic_DNA"/>
</dbReference>
<dbReference type="InterPro" id="IPR008979">
    <property type="entry name" value="Galactose-bd-like_sf"/>
</dbReference>
<proteinExistence type="inferred from homology"/>
<dbReference type="SUPFAM" id="SSF74650">
    <property type="entry name" value="Galactose mutarotase-like"/>
    <property type="match status" value="1"/>
</dbReference>
<evidence type="ECO:0000256" key="8">
    <source>
        <dbReference type="ARBA" id="ARBA00023295"/>
    </source>
</evidence>
<comment type="cofactor">
    <cofactor evidence="2">
        <name>Ca(2+)</name>
        <dbReference type="ChEBI" id="CHEBI:29108"/>
    </cofactor>
</comment>
<dbReference type="InterPro" id="IPR013783">
    <property type="entry name" value="Ig-like_fold"/>
</dbReference>
<organism evidence="12 13">
    <name type="scientific">Parapedobacter koreensis</name>
    <dbReference type="NCBI Taxonomy" id="332977"/>
    <lineage>
        <taxon>Bacteria</taxon>
        <taxon>Pseudomonadati</taxon>
        <taxon>Bacteroidota</taxon>
        <taxon>Sphingobacteriia</taxon>
        <taxon>Sphingobacteriales</taxon>
        <taxon>Sphingobacteriaceae</taxon>
        <taxon>Parapedobacter</taxon>
    </lineage>
</organism>
<keyword evidence="13" id="KW-1185">Reference proteome</keyword>
<keyword evidence="6" id="KW-0378">Hydrolase</keyword>
<protein>
    <recommendedName>
        <fullName evidence="5">beta-galactosidase</fullName>
        <ecNumber evidence="5">3.2.1.23</ecNumber>
    </recommendedName>
</protein>
<dbReference type="SUPFAM" id="SSF49303">
    <property type="entry name" value="beta-Galactosidase/glucuronidase domain"/>
    <property type="match status" value="2"/>
</dbReference>
<evidence type="ECO:0000256" key="1">
    <source>
        <dbReference type="ARBA" id="ARBA00001412"/>
    </source>
</evidence>
<dbReference type="Gene3D" id="2.60.40.10">
    <property type="entry name" value="Immunoglobulins"/>
    <property type="match status" value="2"/>
</dbReference>